<proteinExistence type="predicted"/>
<name>A0ABX2A8G6_9MICO</name>
<dbReference type="RefSeq" id="WP_171785171.1">
    <property type="nucleotide sequence ID" value="NZ_BAAAML010000004.1"/>
</dbReference>
<protein>
    <submittedName>
        <fullName evidence="2">Uncharacterized protein</fullName>
    </submittedName>
</protein>
<dbReference type="EMBL" id="JABEZU010000005">
    <property type="protein sequence ID" value="NOV98985.1"/>
    <property type="molecule type" value="Genomic_DNA"/>
</dbReference>
<reference evidence="2 3" key="1">
    <citation type="submission" date="2020-05" db="EMBL/GenBank/DDBJ databases">
        <title>Genomic Encyclopedia of Type Strains, Phase III (KMG-III): the genomes of soil and plant-associated and newly described type strains.</title>
        <authorList>
            <person name="Whitman W."/>
        </authorList>
    </citation>
    <scope>NUCLEOTIDE SEQUENCE [LARGE SCALE GENOMIC DNA]</scope>
    <source>
        <strain evidence="2 3">KCTC 19046</strain>
    </source>
</reference>
<evidence type="ECO:0000313" key="2">
    <source>
        <dbReference type="EMBL" id="NOV98985.1"/>
    </source>
</evidence>
<keyword evidence="3" id="KW-1185">Reference proteome</keyword>
<gene>
    <name evidence="2" type="ORF">HDG69_003587</name>
</gene>
<accession>A0ABX2A8G6</accession>
<feature type="transmembrane region" description="Helical" evidence="1">
    <location>
        <begin position="67"/>
        <end position="87"/>
    </location>
</feature>
<dbReference type="Proteomes" id="UP000757540">
    <property type="component" value="Unassembled WGS sequence"/>
</dbReference>
<evidence type="ECO:0000256" key="1">
    <source>
        <dbReference type="SAM" id="Phobius"/>
    </source>
</evidence>
<organism evidence="2 3">
    <name type="scientific">Isoptericola halotolerans</name>
    <dbReference type="NCBI Taxonomy" id="300560"/>
    <lineage>
        <taxon>Bacteria</taxon>
        <taxon>Bacillati</taxon>
        <taxon>Actinomycetota</taxon>
        <taxon>Actinomycetes</taxon>
        <taxon>Micrococcales</taxon>
        <taxon>Promicromonosporaceae</taxon>
        <taxon>Isoptericola</taxon>
    </lineage>
</organism>
<keyword evidence="1" id="KW-0472">Membrane</keyword>
<sequence length="96" mass="9344">MTEARGRNKTLWAGSTLLGIGTVVWLAGAVATAPDVVAGARFAVAVGCGLLAGAAAQGIARARGRRLPVLAGCAVTGVVAAAAMYPASVLAAATLR</sequence>
<keyword evidence="1" id="KW-1133">Transmembrane helix</keyword>
<comment type="caution">
    <text evidence="2">The sequence shown here is derived from an EMBL/GenBank/DDBJ whole genome shotgun (WGS) entry which is preliminary data.</text>
</comment>
<feature type="transmembrane region" description="Helical" evidence="1">
    <location>
        <begin position="39"/>
        <end position="60"/>
    </location>
</feature>
<keyword evidence="1" id="KW-0812">Transmembrane</keyword>
<evidence type="ECO:0000313" key="3">
    <source>
        <dbReference type="Proteomes" id="UP000757540"/>
    </source>
</evidence>
<feature type="transmembrane region" description="Helical" evidence="1">
    <location>
        <begin position="12"/>
        <end position="33"/>
    </location>
</feature>